<accession>A0A9X3C808</accession>
<comment type="caution">
    <text evidence="1">The sequence shown here is derived from an EMBL/GenBank/DDBJ whole genome shotgun (WGS) entry which is preliminary data.</text>
</comment>
<reference evidence="1" key="1">
    <citation type="submission" date="2022-10" db="EMBL/GenBank/DDBJ databases">
        <title>Two novel species of Flavobacterium.</title>
        <authorList>
            <person name="Liu Q."/>
            <person name="Xin Y.-H."/>
        </authorList>
    </citation>
    <scope>NUCLEOTIDE SEQUENCE</scope>
    <source>
        <strain evidence="1">LS1R49</strain>
    </source>
</reference>
<dbReference type="AlphaFoldDB" id="A0A9X3C808"/>
<protein>
    <submittedName>
        <fullName evidence="1">Uncharacterized protein</fullName>
    </submittedName>
</protein>
<proteinExistence type="predicted"/>
<evidence type="ECO:0000313" key="2">
    <source>
        <dbReference type="Proteomes" id="UP001151079"/>
    </source>
</evidence>
<dbReference type="RefSeq" id="WP_264208051.1">
    <property type="nucleotide sequence ID" value="NZ_JAOZEW010000025.1"/>
</dbReference>
<gene>
    <name evidence="1" type="ORF">OIU83_20070</name>
</gene>
<name>A0A9X3C808_9FLAO</name>
<organism evidence="1 2">
    <name type="scientific">Flavobacterium shii</name>
    <dbReference type="NCBI Taxonomy" id="2987687"/>
    <lineage>
        <taxon>Bacteria</taxon>
        <taxon>Pseudomonadati</taxon>
        <taxon>Bacteroidota</taxon>
        <taxon>Flavobacteriia</taxon>
        <taxon>Flavobacteriales</taxon>
        <taxon>Flavobacteriaceae</taxon>
        <taxon>Flavobacterium</taxon>
    </lineage>
</organism>
<evidence type="ECO:0000313" key="1">
    <source>
        <dbReference type="EMBL" id="MCV9929968.1"/>
    </source>
</evidence>
<dbReference type="Proteomes" id="UP001151079">
    <property type="component" value="Unassembled WGS sequence"/>
</dbReference>
<keyword evidence="2" id="KW-1185">Reference proteome</keyword>
<sequence length="594" mass="70716">MFVYISLGKNKKYYYMLGNLIKYSDFYTAPIPDNPIELIIDIPKEELIATIVAINTRLKPLGVSHFDDSRDTQINCLRTIFLDNENHIEQSFCLSIINKYIITPSNNNLFSRVTCLYALQEILNFNGFAKETPEYNFDNRERIFKFLLIANNQILKGDSNYKKEGYEQLGNDFFEFFMFRELHHNQYNECSNSINVFYKSWFLLHKIENHHIFSNHFKNYLTWYYKVENADAFLKNIFWAYIKSYDETLKLRYLNVLKSELDTIKVLDAFSADCEFKVLEKDNLEVFDFSRIKKSPLFKGRMKDEKDTIGYLILDDGFFLEKAYSLLINDFWFDYLKPNKICTRKDWGSFIGTDFYEPFLCEIFLESFSNTPEFIFRSTDELKFKIEGRPIEYADFYIREKQNIALIEAKSSYLAIINGYKTVSTIDDFRKLNLEEFYDDYGLVQLVSKTIKKFHLYKNHITDDKFNSNRKVQLYPILIVNDPIFSSSLASFVFKRKFNELLEKEGINKKAKEHNIKDLCIMNVSHLQDMEQSLIDKKNNFFKILDTYLLMSNYNNKANFNRYNFLRTFDHVLHAKIKEGLIANRIKGLKWLEE</sequence>
<dbReference type="EMBL" id="JAOZEW010000025">
    <property type="protein sequence ID" value="MCV9929968.1"/>
    <property type="molecule type" value="Genomic_DNA"/>
</dbReference>